<protein>
    <recommendedName>
        <fullName evidence="6">AAA+ ATPase domain-containing protein</fullName>
    </recommendedName>
</protein>
<reference evidence="7 8" key="1">
    <citation type="submission" date="2019-03" db="EMBL/GenBank/DDBJ databases">
        <title>Sequencing 23 genomes of Wallemia ichthyophaga.</title>
        <authorList>
            <person name="Gostincar C."/>
        </authorList>
    </citation>
    <scope>NUCLEOTIDE SEQUENCE [LARGE SCALE GENOMIC DNA]</scope>
    <source>
        <strain evidence="7 8">EXF-5753</strain>
    </source>
</reference>
<dbReference type="SUPFAM" id="SSF52047">
    <property type="entry name" value="RNI-like"/>
    <property type="match status" value="1"/>
</dbReference>
<evidence type="ECO:0000256" key="3">
    <source>
        <dbReference type="ARBA" id="ARBA00022741"/>
    </source>
</evidence>
<dbReference type="GO" id="GO:0006271">
    <property type="term" value="P:DNA strand elongation involved in DNA replication"/>
    <property type="evidence" value="ECO:0007669"/>
    <property type="project" value="UniProtKB-ARBA"/>
</dbReference>
<dbReference type="Gene3D" id="3.80.10.10">
    <property type="entry name" value="Ribonuclease Inhibitor"/>
    <property type="match status" value="1"/>
</dbReference>
<dbReference type="GO" id="GO:0005524">
    <property type="term" value="F:ATP binding"/>
    <property type="evidence" value="ECO:0007669"/>
    <property type="project" value="UniProtKB-KW"/>
</dbReference>
<dbReference type="FunFam" id="1.20.272.10:FF:000001">
    <property type="entry name" value="Putative AAA family ATPase"/>
    <property type="match status" value="1"/>
</dbReference>
<dbReference type="GO" id="GO:0003677">
    <property type="term" value="F:DNA binding"/>
    <property type="evidence" value="ECO:0007669"/>
    <property type="project" value="InterPro"/>
</dbReference>
<evidence type="ECO:0000256" key="5">
    <source>
        <dbReference type="SAM" id="MobiDB-lite"/>
    </source>
</evidence>
<name>A0A4T0FJ13_9BASI</name>
<dbReference type="InterPro" id="IPR003959">
    <property type="entry name" value="ATPase_AAA_core"/>
</dbReference>
<dbReference type="GO" id="GO:0005634">
    <property type="term" value="C:nucleus"/>
    <property type="evidence" value="ECO:0007669"/>
    <property type="project" value="TreeGrafter"/>
</dbReference>
<feature type="domain" description="AAA+ ATPase" evidence="6">
    <location>
        <begin position="173"/>
        <end position="290"/>
    </location>
</feature>
<dbReference type="InterPro" id="IPR003593">
    <property type="entry name" value="AAA+_ATPase"/>
</dbReference>
<dbReference type="InterPro" id="IPR032423">
    <property type="entry name" value="AAA_assoc_2"/>
</dbReference>
<dbReference type="AlphaFoldDB" id="A0A4T0FJ13"/>
<dbReference type="SUPFAM" id="SSF48019">
    <property type="entry name" value="post-AAA+ oligomerization domain-like"/>
    <property type="match status" value="1"/>
</dbReference>
<dbReference type="Pfam" id="PF12002">
    <property type="entry name" value="MgsA_C"/>
    <property type="match status" value="1"/>
</dbReference>
<feature type="region of interest" description="Disordered" evidence="5">
    <location>
        <begin position="1"/>
        <end position="138"/>
    </location>
</feature>
<sequence length="1021" mass="114595">MKAEEINEHLDKSCTLAKSPKKTPFTQPNNASDWNFMTQSQALSDTKTPAAKSKTGKKRKSVTQSLSDTKNAPSTSRRLSDAGKEEDSGSDIEIVATQSKKKSVSPVNKKSKKEVPPAPIFNLGSQNTQTQENLTRAQPLAERARPTTLDGYVGQEDIMGDDGILKNLIDSDAITSCIFWGPPGSGKTTLARIIAKKSESKMREVSATNSGVNEVKQILDSAKATLKSNGTRTILFVDEIHRYSKLQQDVFLPYIESGACVVIGATTENPSFKLNNALLSRCQVYSLSKLSQENLATMIRNAMRQWREHNDGYAIEDVIDDNLVRYLASISDGDGRVALNSLEMVLRTVEIRRASSSGKPIVASDLLGSLKRSMVLKYDRDGDFHYDSISAFHKSVRGSNVDASLYWLARMLEGGEDALYVARRMVVIASEDVGMADSSALPLAIATYQACQFIGLPECRINLAHCTTYLAEAPKSIRSYTAYNNAVAAVRKHPQYPVPIHLRNAPTQLMKSMNYGRDYLYNPAYSHPVHQEYLPKEMPEEARCINKEHKVHDQELLDEWERLHGKLDTTAKHDERFGEPSQSTYFTADSAEPLKCPKGLGNVIDVVIVGKLLPDVLLYIVDWLEPDPSTGGADAIVKSLALINRHWLKHMRIHPLFDTSENGVKHRPYFKWALDILSEYHPNTRRTVDEVIEWLARRRAHVIHNISINFDSELDAMRFGILLSTQLPDVTFIKITIDVETNKPTTRSTRIGEYLLTTLKARHLEFKTDMHQGQLDWLPFPWISINQYLLENLVSLNLKCKYTDAIPDGLQFQSLRELSIYIETQQVFDDVQALISRHPALTSLSLHANRELSSPDLSIDSINALRKLDVRGLSVDLNTGKTHLIESLTYANVVKPISHWSSLSHHALKSLEFVASHIEIDMIPTGHDLVHPDSLHKFDNLRCLNLSLIHSPTFKQLFFSGAYDDAMPNLTMLTFLCGDSYGIGQPHLQRFVANHTRLANVFARGRNGCWNFEMRDGQRFA</sequence>
<keyword evidence="3" id="KW-0547">Nucleotide-binding</keyword>
<dbReference type="Gene3D" id="1.10.3710.10">
    <property type="entry name" value="DNA polymerase III clamp loader subunits, C-terminal domain"/>
    <property type="match status" value="1"/>
</dbReference>
<dbReference type="GO" id="GO:0008047">
    <property type="term" value="F:enzyme activator activity"/>
    <property type="evidence" value="ECO:0007669"/>
    <property type="project" value="TreeGrafter"/>
</dbReference>
<organism evidence="7 8">
    <name type="scientific">Wallemia hederae</name>
    <dbReference type="NCBI Taxonomy" id="1540922"/>
    <lineage>
        <taxon>Eukaryota</taxon>
        <taxon>Fungi</taxon>
        <taxon>Dikarya</taxon>
        <taxon>Basidiomycota</taxon>
        <taxon>Wallemiomycotina</taxon>
        <taxon>Wallemiomycetes</taxon>
        <taxon>Wallemiales</taxon>
        <taxon>Wallemiaceae</taxon>
        <taxon>Wallemia</taxon>
    </lineage>
</organism>
<dbReference type="Pfam" id="PF00004">
    <property type="entry name" value="AAA"/>
    <property type="match status" value="1"/>
</dbReference>
<keyword evidence="2" id="KW-0235">DNA replication</keyword>
<evidence type="ECO:0000256" key="1">
    <source>
        <dbReference type="ARBA" id="ARBA00008959"/>
    </source>
</evidence>
<dbReference type="Gene3D" id="1.10.8.60">
    <property type="match status" value="1"/>
</dbReference>
<keyword evidence="4" id="KW-0067">ATP-binding</keyword>
<comment type="similarity">
    <text evidence="1">Belongs to the AAA ATPase family. RarA/MGS1/WRNIP1 subfamily.</text>
</comment>
<dbReference type="Gene3D" id="3.40.50.300">
    <property type="entry name" value="P-loop containing nucleotide triphosphate hydrolases"/>
    <property type="match status" value="1"/>
</dbReference>
<dbReference type="SMART" id="SM00382">
    <property type="entry name" value="AAA"/>
    <property type="match status" value="1"/>
</dbReference>
<comment type="caution">
    <text evidence="7">The sequence shown here is derived from an EMBL/GenBank/DDBJ whole genome shotgun (WGS) entry which is preliminary data.</text>
</comment>
<evidence type="ECO:0000256" key="4">
    <source>
        <dbReference type="ARBA" id="ARBA00022840"/>
    </source>
</evidence>
<dbReference type="EMBL" id="SPNW01000041">
    <property type="protein sequence ID" value="TIA88179.1"/>
    <property type="molecule type" value="Genomic_DNA"/>
</dbReference>
<dbReference type="Gene3D" id="1.20.272.10">
    <property type="match status" value="1"/>
</dbReference>
<dbReference type="OrthoDB" id="10265467at2759"/>
<dbReference type="InterPro" id="IPR008921">
    <property type="entry name" value="DNA_pol3_clamp-load_cplx_C"/>
</dbReference>
<dbReference type="PANTHER" id="PTHR13779">
    <property type="entry name" value="WERNER HELICASE-INTERACTING PROTEIN 1 FAMILY MEMBER"/>
    <property type="match status" value="1"/>
</dbReference>
<feature type="compositionally biased region" description="Basic and acidic residues" evidence="5">
    <location>
        <begin position="1"/>
        <end position="12"/>
    </location>
</feature>
<evidence type="ECO:0000313" key="7">
    <source>
        <dbReference type="EMBL" id="TIA88179.1"/>
    </source>
</evidence>
<evidence type="ECO:0000313" key="8">
    <source>
        <dbReference type="Proteomes" id="UP000310189"/>
    </source>
</evidence>
<feature type="compositionally biased region" description="Polar residues" evidence="5">
    <location>
        <begin position="62"/>
        <end position="77"/>
    </location>
</feature>
<feature type="compositionally biased region" description="Basic and acidic residues" evidence="5">
    <location>
        <begin position="78"/>
        <end position="87"/>
    </location>
</feature>
<dbReference type="InterPro" id="IPR021886">
    <property type="entry name" value="MgsA_C"/>
</dbReference>
<evidence type="ECO:0000256" key="2">
    <source>
        <dbReference type="ARBA" id="ARBA00022705"/>
    </source>
</evidence>
<gene>
    <name evidence="7" type="ORF">E3P99_02723</name>
</gene>
<dbReference type="InterPro" id="IPR032675">
    <property type="entry name" value="LRR_dom_sf"/>
</dbReference>
<dbReference type="GO" id="GO:0000731">
    <property type="term" value="P:DNA synthesis involved in DNA repair"/>
    <property type="evidence" value="ECO:0007669"/>
    <property type="project" value="TreeGrafter"/>
</dbReference>
<accession>A0A4T0FJ13</accession>
<evidence type="ECO:0000259" key="6">
    <source>
        <dbReference type="SMART" id="SM00382"/>
    </source>
</evidence>
<dbReference type="InterPro" id="IPR027417">
    <property type="entry name" value="P-loop_NTPase"/>
</dbReference>
<proteinExistence type="inferred from homology"/>
<dbReference type="FunFam" id="3.40.50.300:FF:000137">
    <property type="entry name" value="Replication-associated recombination protein A"/>
    <property type="match status" value="1"/>
</dbReference>
<dbReference type="Pfam" id="PF16193">
    <property type="entry name" value="AAA_assoc_2"/>
    <property type="match status" value="1"/>
</dbReference>
<dbReference type="CDD" id="cd00009">
    <property type="entry name" value="AAA"/>
    <property type="match status" value="1"/>
</dbReference>
<dbReference type="SUPFAM" id="SSF52540">
    <property type="entry name" value="P-loop containing nucleoside triphosphate hydrolases"/>
    <property type="match status" value="1"/>
</dbReference>
<dbReference type="Proteomes" id="UP000310189">
    <property type="component" value="Unassembled WGS sequence"/>
</dbReference>
<dbReference type="GO" id="GO:0016887">
    <property type="term" value="F:ATP hydrolysis activity"/>
    <property type="evidence" value="ECO:0007669"/>
    <property type="project" value="InterPro"/>
</dbReference>
<dbReference type="PANTHER" id="PTHR13779:SF7">
    <property type="entry name" value="ATPASE WRNIP1"/>
    <property type="match status" value="1"/>
</dbReference>
<dbReference type="InterPro" id="IPR051314">
    <property type="entry name" value="AAA_ATPase_RarA/MGS1/WRNIP1"/>
</dbReference>
<keyword evidence="8" id="KW-1185">Reference proteome</keyword>
<dbReference type="CDD" id="cd18139">
    <property type="entry name" value="HLD_clamp_RarA"/>
    <property type="match status" value="1"/>
</dbReference>
<feature type="compositionally biased region" description="Polar residues" evidence="5">
    <location>
        <begin position="123"/>
        <end position="136"/>
    </location>
</feature>
<dbReference type="GO" id="GO:0017116">
    <property type="term" value="F:single-stranded DNA helicase activity"/>
    <property type="evidence" value="ECO:0007669"/>
    <property type="project" value="TreeGrafter"/>
</dbReference>
<feature type="compositionally biased region" description="Polar residues" evidence="5">
    <location>
        <begin position="24"/>
        <end position="47"/>
    </location>
</feature>